<dbReference type="InterPro" id="IPR041657">
    <property type="entry name" value="HTH_17"/>
</dbReference>
<dbReference type="SUPFAM" id="SSF46955">
    <property type="entry name" value="Putative DNA-binding domain"/>
    <property type="match status" value="1"/>
</dbReference>
<evidence type="ECO:0000313" key="3">
    <source>
        <dbReference type="Proteomes" id="UP000246018"/>
    </source>
</evidence>
<sequence>MPRWLSIERAAGLLDVSTKTIRRLIASGDLPAYRCGKRGIRIKTTDLESIMRPIPSAKLG</sequence>
<comment type="caution">
    <text evidence="2">The sequence shown here is derived from an EMBL/GenBank/DDBJ whole genome shotgun (WGS) entry which is preliminary data.</text>
</comment>
<dbReference type="Pfam" id="PF12728">
    <property type="entry name" value="HTH_17"/>
    <property type="match status" value="1"/>
</dbReference>
<accession>A0A2T8FE84</accession>
<dbReference type="AlphaFoldDB" id="A0A2T8FE84"/>
<proteinExistence type="predicted"/>
<dbReference type="InterPro" id="IPR010093">
    <property type="entry name" value="SinI_DNA-bd"/>
</dbReference>
<protein>
    <submittedName>
        <fullName evidence="2">Helix-turn-helix domain-containing protein</fullName>
    </submittedName>
</protein>
<keyword evidence="3" id="KW-1185">Reference proteome</keyword>
<dbReference type="Proteomes" id="UP000246018">
    <property type="component" value="Unassembled WGS sequence"/>
</dbReference>
<evidence type="ECO:0000313" key="2">
    <source>
        <dbReference type="EMBL" id="PVG84017.1"/>
    </source>
</evidence>
<name>A0A2T8FE84_9ACTN</name>
<dbReference type="EMBL" id="QDGZ01000002">
    <property type="protein sequence ID" value="PVG84017.1"/>
    <property type="molecule type" value="Genomic_DNA"/>
</dbReference>
<dbReference type="OrthoDB" id="4870800at2"/>
<feature type="domain" description="Helix-turn-helix" evidence="1">
    <location>
        <begin position="4"/>
        <end position="49"/>
    </location>
</feature>
<evidence type="ECO:0000259" key="1">
    <source>
        <dbReference type="Pfam" id="PF12728"/>
    </source>
</evidence>
<dbReference type="InterPro" id="IPR009061">
    <property type="entry name" value="DNA-bd_dom_put_sf"/>
</dbReference>
<dbReference type="NCBIfam" id="TIGR01764">
    <property type="entry name" value="excise"/>
    <property type="match status" value="1"/>
</dbReference>
<organism evidence="2 3">
    <name type="scientific">Nocardioides gansuensis</name>
    <dbReference type="NCBI Taxonomy" id="2138300"/>
    <lineage>
        <taxon>Bacteria</taxon>
        <taxon>Bacillati</taxon>
        <taxon>Actinomycetota</taxon>
        <taxon>Actinomycetes</taxon>
        <taxon>Propionibacteriales</taxon>
        <taxon>Nocardioidaceae</taxon>
        <taxon>Nocardioides</taxon>
    </lineage>
</organism>
<dbReference type="GO" id="GO:0003677">
    <property type="term" value="F:DNA binding"/>
    <property type="evidence" value="ECO:0007669"/>
    <property type="project" value="InterPro"/>
</dbReference>
<reference evidence="2 3" key="1">
    <citation type="submission" date="2018-04" db="EMBL/GenBank/DDBJ databases">
        <title>Genome of Nocardioides gansuensis WSJ-1.</title>
        <authorList>
            <person name="Wu S."/>
            <person name="Wang G."/>
        </authorList>
    </citation>
    <scope>NUCLEOTIDE SEQUENCE [LARGE SCALE GENOMIC DNA]</scope>
    <source>
        <strain evidence="2 3">WSJ-1</strain>
    </source>
</reference>
<gene>
    <name evidence="2" type="ORF">DDE18_04645</name>
</gene>